<evidence type="ECO:0000256" key="1">
    <source>
        <dbReference type="ARBA" id="ARBA00004496"/>
    </source>
</evidence>
<proteinExistence type="inferred from homology"/>
<dbReference type="InterPro" id="IPR029001">
    <property type="entry name" value="ITPase-like_fam"/>
</dbReference>
<name>A0A0F4Z592_RASE3</name>
<dbReference type="EC" id="3.6.1.66" evidence="11"/>
<dbReference type="EMBL" id="LASV01000029">
    <property type="protein sequence ID" value="KKA25251.1"/>
    <property type="molecule type" value="Genomic_DNA"/>
</dbReference>
<evidence type="ECO:0000256" key="2">
    <source>
        <dbReference type="ARBA" id="ARBA00008023"/>
    </source>
</evidence>
<comment type="catalytic activity">
    <reaction evidence="14">
        <text>N(6)-hydroxy-dATP + H2O = N(6)-hydroxy-dAMP + diphosphate + H(+)</text>
        <dbReference type="Rhea" id="RHEA:83971"/>
        <dbReference type="ChEBI" id="CHEBI:15377"/>
        <dbReference type="ChEBI" id="CHEBI:15378"/>
        <dbReference type="ChEBI" id="CHEBI:33019"/>
        <dbReference type="ChEBI" id="CHEBI:233529"/>
        <dbReference type="ChEBI" id="CHEBI:233530"/>
    </reaction>
    <physiologicalReaction direction="left-to-right" evidence="14">
        <dbReference type="Rhea" id="RHEA:83972"/>
    </physiologicalReaction>
</comment>
<dbReference type="PANTHER" id="PTHR11067">
    <property type="entry name" value="INOSINE TRIPHOSPHATE PYROPHOSPHATASE/HAM1 PROTEIN"/>
    <property type="match status" value="1"/>
</dbReference>
<dbReference type="GO" id="GO:0005737">
    <property type="term" value="C:cytoplasm"/>
    <property type="evidence" value="ECO:0007669"/>
    <property type="project" value="UniProtKB-SubCell"/>
</dbReference>
<reference evidence="15 16" key="1">
    <citation type="submission" date="2015-04" db="EMBL/GenBank/DDBJ databases">
        <authorList>
            <person name="Heijne W.H."/>
            <person name="Fedorova N.D."/>
            <person name="Nierman W.C."/>
            <person name="Vollebregt A.W."/>
            <person name="Zhao Z."/>
            <person name="Wu L."/>
            <person name="Kumar M."/>
            <person name="Stam H."/>
            <person name="van den Berg M.A."/>
            <person name="Pel H.J."/>
        </authorList>
    </citation>
    <scope>NUCLEOTIDE SEQUENCE [LARGE SCALE GENOMIC DNA]</scope>
    <source>
        <strain evidence="15 16">CBS 393.64</strain>
    </source>
</reference>
<dbReference type="PANTHER" id="PTHR11067:SF9">
    <property type="entry name" value="INOSINE TRIPHOSPHATE PYROPHOSPHATASE"/>
    <property type="match status" value="1"/>
</dbReference>
<dbReference type="GO" id="GO:0009117">
    <property type="term" value="P:nucleotide metabolic process"/>
    <property type="evidence" value="ECO:0007669"/>
    <property type="project" value="UniProtKB-KW"/>
</dbReference>
<keyword evidence="7" id="KW-0460">Magnesium</keyword>
<dbReference type="AlphaFoldDB" id="A0A0F4Z592"/>
<dbReference type="CDD" id="cd00985">
    <property type="entry name" value="Maf_Ham1"/>
    <property type="match status" value="1"/>
</dbReference>
<comment type="subcellular location">
    <subcellularLocation>
        <location evidence="1">Cytoplasm</location>
    </subcellularLocation>
</comment>
<accession>A0A0F4Z592</accession>
<evidence type="ECO:0000256" key="14">
    <source>
        <dbReference type="ARBA" id="ARBA00093271"/>
    </source>
</evidence>
<dbReference type="STRING" id="1408163.A0A0F4Z592"/>
<keyword evidence="6" id="KW-0378">Hydrolase</keyword>
<comment type="caution">
    <text evidence="15">The sequence shown here is derived from an EMBL/GenBank/DDBJ whole genome shotgun (WGS) entry which is preliminary data.</text>
</comment>
<evidence type="ECO:0000256" key="10">
    <source>
        <dbReference type="ARBA" id="ARBA00054940"/>
    </source>
</evidence>
<evidence type="ECO:0000256" key="6">
    <source>
        <dbReference type="ARBA" id="ARBA00022801"/>
    </source>
</evidence>
<evidence type="ECO:0000256" key="13">
    <source>
        <dbReference type="ARBA" id="ARBA00093255"/>
    </source>
</evidence>
<dbReference type="Pfam" id="PF01725">
    <property type="entry name" value="Ham1p_like"/>
    <property type="match status" value="1"/>
</dbReference>
<evidence type="ECO:0000256" key="3">
    <source>
        <dbReference type="ARBA" id="ARBA00022490"/>
    </source>
</evidence>
<evidence type="ECO:0000256" key="12">
    <source>
        <dbReference type="ARBA" id="ARBA00093218"/>
    </source>
</evidence>
<sequence>MAIPKLSTITFITSNRNKIAEVTQILGDAIKVEIRALDLPEIQGTTEEIAREKCRRAAIAVNGPVLVEDSSLEFHALNGLPGPYIKWFYSALGNDGLNNLLAAYDDKSATAVCTFAFSRGPGVETLLFQGRNTGRIVPKRGSNGFGALLPYIPFPSVVDLLVLSGSYWLVACYSFRSHF</sequence>
<dbReference type="OrthoDB" id="6288734at2759"/>
<dbReference type="GO" id="GO:0036220">
    <property type="term" value="F:ITP diphosphatase activity"/>
    <property type="evidence" value="ECO:0007669"/>
    <property type="project" value="UniProtKB-EC"/>
</dbReference>
<dbReference type="GO" id="GO:0046872">
    <property type="term" value="F:metal ion binding"/>
    <property type="evidence" value="ECO:0007669"/>
    <property type="project" value="UniProtKB-KW"/>
</dbReference>
<keyword evidence="9" id="KW-0464">Manganese</keyword>
<evidence type="ECO:0000313" key="16">
    <source>
        <dbReference type="Proteomes" id="UP000053958"/>
    </source>
</evidence>
<dbReference type="InterPro" id="IPR002637">
    <property type="entry name" value="RdgB/HAM1"/>
</dbReference>
<comment type="function">
    <text evidence="10">Pyrophosphatase that hydrolyzes the non-canonical purine nucleotides inosine triphosphate (ITP), deoxyinosine triphosphate (dITP) as well as 2'-deoxy-N-6-hydroxylaminopurine triphosphate (dHAPTP) and xanthosine 5'-triphosphate (XTP) to their respective monophosphate derivatives. The enzyme does not distinguish between the deoxy- and ribose forms. Probably excludes non-canonical purines from RNA and DNA precursor pools, thus preventing their incorporation into RNA and DNA and avoiding chromosomal lesions.</text>
</comment>
<dbReference type="GO" id="GO:0000166">
    <property type="term" value="F:nucleotide binding"/>
    <property type="evidence" value="ECO:0007669"/>
    <property type="project" value="UniProtKB-KW"/>
</dbReference>
<keyword evidence="3" id="KW-0963">Cytoplasm</keyword>
<keyword evidence="5" id="KW-0547">Nucleotide-binding</keyword>
<dbReference type="Gene3D" id="3.90.950.10">
    <property type="match status" value="1"/>
</dbReference>
<dbReference type="Proteomes" id="UP000053958">
    <property type="component" value="Unassembled WGS sequence"/>
</dbReference>
<dbReference type="SUPFAM" id="SSF52972">
    <property type="entry name" value="ITPase-like"/>
    <property type="match status" value="1"/>
</dbReference>
<keyword evidence="4" id="KW-0479">Metal-binding</keyword>
<comment type="catalytic activity">
    <reaction evidence="13">
        <text>dITP + H2O = dIMP + diphosphate + H(+)</text>
        <dbReference type="Rhea" id="RHEA:28342"/>
        <dbReference type="ChEBI" id="CHEBI:15377"/>
        <dbReference type="ChEBI" id="CHEBI:15378"/>
        <dbReference type="ChEBI" id="CHEBI:33019"/>
        <dbReference type="ChEBI" id="CHEBI:61194"/>
        <dbReference type="ChEBI" id="CHEBI:61382"/>
        <dbReference type="EC" id="3.6.1.66"/>
    </reaction>
    <physiologicalReaction direction="left-to-right" evidence="13">
        <dbReference type="Rhea" id="RHEA:28343"/>
    </physiologicalReaction>
</comment>
<comment type="catalytic activity">
    <reaction evidence="12">
        <text>ITP + H2O = IMP + diphosphate + H(+)</text>
        <dbReference type="Rhea" id="RHEA:29399"/>
        <dbReference type="ChEBI" id="CHEBI:15377"/>
        <dbReference type="ChEBI" id="CHEBI:15378"/>
        <dbReference type="ChEBI" id="CHEBI:33019"/>
        <dbReference type="ChEBI" id="CHEBI:58053"/>
        <dbReference type="ChEBI" id="CHEBI:61402"/>
        <dbReference type="EC" id="3.6.1.66"/>
    </reaction>
    <physiologicalReaction direction="left-to-right" evidence="12">
        <dbReference type="Rhea" id="RHEA:29400"/>
    </physiologicalReaction>
</comment>
<evidence type="ECO:0000256" key="9">
    <source>
        <dbReference type="ARBA" id="ARBA00023211"/>
    </source>
</evidence>
<evidence type="ECO:0000256" key="11">
    <source>
        <dbReference type="ARBA" id="ARBA00066468"/>
    </source>
</evidence>
<organism evidence="15 16">
    <name type="scientific">Rasamsonia emersonii (strain ATCC 16479 / CBS 393.64 / IMI 116815)</name>
    <dbReference type="NCBI Taxonomy" id="1408163"/>
    <lineage>
        <taxon>Eukaryota</taxon>
        <taxon>Fungi</taxon>
        <taxon>Dikarya</taxon>
        <taxon>Ascomycota</taxon>
        <taxon>Pezizomycotina</taxon>
        <taxon>Eurotiomycetes</taxon>
        <taxon>Eurotiomycetidae</taxon>
        <taxon>Eurotiales</taxon>
        <taxon>Trichocomaceae</taxon>
        <taxon>Rasamsonia</taxon>
    </lineage>
</organism>
<evidence type="ECO:0000256" key="8">
    <source>
        <dbReference type="ARBA" id="ARBA00023080"/>
    </source>
</evidence>
<evidence type="ECO:0000256" key="5">
    <source>
        <dbReference type="ARBA" id="ARBA00022741"/>
    </source>
</evidence>
<keyword evidence="16" id="KW-1185">Reference proteome</keyword>
<evidence type="ECO:0000256" key="7">
    <source>
        <dbReference type="ARBA" id="ARBA00022842"/>
    </source>
</evidence>
<evidence type="ECO:0000256" key="4">
    <source>
        <dbReference type="ARBA" id="ARBA00022723"/>
    </source>
</evidence>
<dbReference type="GO" id="GO:0009143">
    <property type="term" value="P:nucleoside triphosphate catabolic process"/>
    <property type="evidence" value="ECO:0007669"/>
    <property type="project" value="InterPro"/>
</dbReference>
<dbReference type="FunFam" id="3.90.950.10:FF:000003">
    <property type="entry name" value="Inosine triphosphate pyrophosphatase"/>
    <property type="match status" value="1"/>
</dbReference>
<gene>
    <name evidence="15" type="ORF">T310_0703</name>
</gene>
<keyword evidence="8" id="KW-0546">Nucleotide metabolism</keyword>
<protein>
    <recommendedName>
        <fullName evidence="11">XTP/dITP diphosphatase</fullName>
        <ecNumber evidence="11">3.6.1.66</ecNumber>
    </recommendedName>
</protein>
<dbReference type="RefSeq" id="XP_013331863.1">
    <property type="nucleotide sequence ID" value="XM_013476409.1"/>
</dbReference>
<dbReference type="GeneID" id="25312757"/>
<evidence type="ECO:0000313" key="15">
    <source>
        <dbReference type="EMBL" id="KKA25251.1"/>
    </source>
</evidence>
<comment type="similarity">
    <text evidence="2">Belongs to the HAM1 NTPase family.</text>
</comment>